<evidence type="ECO:0000313" key="11">
    <source>
        <dbReference type="EMBL" id="OAA58924.1"/>
    </source>
</evidence>
<dbReference type="PROSITE" id="PS50048">
    <property type="entry name" value="ZN2_CY6_FUNGAL_2"/>
    <property type="match status" value="2"/>
</dbReference>
<dbReference type="InterPro" id="IPR007219">
    <property type="entry name" value="XnlR_reg_dom"/>
</dbReference>
<evidence type="ECO:0000256" key="4">
    <source>
        <dbReference type="ARBA" id="ARBA00022792"/>
    </source>
</evidence>
<feature type="domain" description="Zn(2)-C6 fungal-type" evidence="10">
    <location>
        <begin position="357"/>
        <end position="388"/>
    </location>
</feature>
<accession>A0A167RTI4</accession>
<dbReference type="SMART" id="SM00066">
    <property type="entry name" value="GAL4"/>
    <property type="match status" value="2"/>
</dbReference>
<feature type="transmembrane region" description="Helical" evidence="9">
    <location>
        <begin position="235"/>
        <end position="255"/>
    </location>
</feature>
<keyword evidence="4" id="KW-0496">Mitochondrion</keyword>
<dbReference type="InterPro" id="IPR023395">
    <property type="entry name" value="MCP_dom_sf"/>
</dbReference>
<feature type="repeat" description="Solcar" evidence="8">
    <location>
        <begin position="73"/>
        <end position="153"/>
    </location>
</feature>
<comment type="caution">
    <text evidence="11">The sequence shown here is derived from an EMBL/GenBank/DDBJ whole genome shotgun (WGS) entry which is preliminary data.</text>
</comment>
<evidence type="ECO:0000256" key="2">
    <source>
        <dbReference type="ARBA" id="ARBA00022692"/>
    </source>
</evidence>
<feature type="transmembrane region" description="Helical" evidence="9">
    <location>
        <begin position="163"/>
        <end position="184"/>
    </location>
</feature>
<proteinExistence type="predicted"/>
<dbReference type="GO" id="GO:0008270">
    <property type="term" value="F:zinc ion binding"/>
    <property type="evidence" value="ECO:0007669"/>
    <property type="project" value="InterPro"/>
</dbReference>
<dbReference type="GO" id="GO:0003677">
    <property type="term" value="F:DNA binding"/>
    <property type="evidence" value="ECO:0007669"/>
    <property type="project" value="InterPro"/>
</dbReference>
<dbReference type="Gene3D" id="4.10.240.10">
    <property type="entry name" value="Zn(2)-C6 fungal-type DNA-binding domain"/>
    <property type="match status" value="2"/>
</dbReference>
<comment type="subcellular location">
    <subcellularLocation>
        <location evidence="1">Membrane</location>
        <topology evidence="1">Multi-pass membrane protein</topology>
    </subcellularLocation>
</comment>
<protein>
    <submittedName>
        <fullName evidence="11">Mitochondrial carrier domain protein</fullName>
    </submittedName>
</protein>
<evidence type="ECO:0000256" key="3">
    <source>
        <dbReference type="ARBA" id="ARBA00022723"/>
    </source>
</evidence>
<dbReference type="Pfam" id="PF04082">
    <property type="entry name" value="Fungal_trans"/>
    <property type="match status" value="1"/>
</dbReference>
<dbReference type="Gene3D" id="1.50.40.10">
    <property type="entry name" value="Mitochondrial carrier domain"/>
    <property type="match status" value="1"/>
</dbReference>
<keyword evidence="12" id="KW-1185">Reference proteome</keyword>
<organism evidence="11 12">
    <name type="scientific">Niveomyces insectorum RCEF 264</name>
    <dbReference type="NCBI Taxonomy" id="1081102"/>
    <lineage>
        <taxon>Eukaryota</taxon>
        <taxon>Fungi</taxon>
        <taxon>Dikarya</taxon>
        <taxon>Ascomycota</taxon>
        <taxon>Pezizomycotina</taxon>
        <taxon>Sordariomycetes</taxon>
        <taxon>Hypocreomycetidae</taxon>
        <taxon>Hypocreales</taxon>
        <taxon>Cordycipitaceae</taxon>
        <taxon>Niveomyces</taxon>
    </lineage>
</organism>
<dbReference type="PANTHER" id="PTHR47567">
    <property type="entry name" value="MITOCHONDRIAL SUBSTRATE/SOLUTE CARRIER"/>
    <property type="match status" value="1"/>
</dbReference>
<dbReference type="SUPFAM" id="SSF57701">
    <property type="entry name" value="Zn2/Cys6 DNA-binding domain"/>
    <property type="match status" value="2"/>
</dbReference>
<evidence type="ECO:0000256" key="6">
    <source>
        <dbReference type="ARBA" id="ARBA00023136"/>
    </source>
</evidence>
<name>A0A167RTI4_9HYPO</name>
<evidence type="ECO:0000313" key="12">
    <source>
        <dbReference type="Proteomes" id="UP000076874"/>
    </source>
</evidence>
<dbReference type="Pfam" id="PF00172">
    <property type="entry name" value="Zn_clus"/>
    <property type="match status" value="2"/>
</dbReference>
<dbReference type="STRING" id="1081102.A0A167RTI4"/>
<feature type="domain" description="Zn(2)-C6 fungal-type" evidence="10">
    <location>
        <begin position="304"/>
        <end position="330"/>
    </location>
</feature>
<dbReference type="InterPro" id="IPR036864">
    <property type="entry name" value="Zn2-C6_fun-type_DNA-bd_sf"/>
</dbReference>
<dbReference type="EMBL" id="AZHD01000011">
    <property type="protein sequence ID" value="OAA58924.1"/>
    <property type="molecule type" value="Genomic_DNA"/>
</dbReference>
<dbReference type="PANTHER" id="PTHR47567:SF1">
    <property type="entry name" value="NAD-DEPENDENT EPIMERASE_DEHYDRATASE DOMAIN-CONTAINING PROTEIN"/>
    <property type="match status" value="1"/>
</dbReference>
<dbReference type="Proteomes" id="UP000076874">
    <property type="component" value="Unassembled WGS sequence"/>
</dbReference>
<dbReference type="AlphaFoldDB" id="A0A167RTI4"/>
<dbReference type="Pfam" id="PF00153">
    <property type="entry name" value="Mito_carr"/>
    <property type="match status" value="1"/>
</dbReference>
<dbReference type="SMART" id="SM00906">
    <property type="entry name" value="Fungal_trans"/>
    <property type="match status" value="1"/>
</dbReference>
<dbReference type="CDD" id="cd12148">
    <property type="entry name" value="fungal_TF_MHR"/>
    <property type="match status" value="1"/>
</dbReference>
<keyword evidence="6 8" id="KW-0472">Membrane</keyword>
<dbReference type="SUPFAM" id="SSF103506">
    <property type="entry name" value="Mitochondrial carrier"/>
    <property type="match status" value="1"/>
</dbReference>
<dbReference type="OrthoDB" id="409948at2759"/>
<evidence type="ECO:0000256" key="8">
    <source>
        <dbReference type="PROSITE-ProRule" id="PRU00282"/>
    </source>
</evidence>
<keyword evidence="3" id="KW-0479">Metal-binding</keyword>
<reference evidence="11 12" key="1">
    <citation type="journal article" date="2016" name="Genome Biol. Evol.">
        <title>Divergent and convergent evolution of fungal pathogenicity.</title>
        <authorList>
            <person name="Shang Y."/>
            <person name="Xiao G."/>
            <person name="Zheng P."/>
            <person name="Cen K."/>
            <person name="Zhan S."/>
            <person name="Wang C."/>
        </authorList>
    </citation>
    <scope>NUCLEOTIDE SEQUENCE [LARGE SCALE GENOMIC DNA]</scope>
    <source>
        <strain evidence="11 12">RCEF 264</strain>
    </source>
</reference>
<gene>
    <name evidence="11" type="ORF">SPI_06126</name>
</gene>
<keyword evidence="2 8" id="KW-0812">Transmembrane</keyword>
<dbReference type="GO" id="GO:0016020">
    <property type="term" value="C:membrane"/>
    <property type="evidence" value="ECO:0007669"/>
    <property type="project" value="UniProtKB-SubCell"/>
</dbReference>
<evidence type="ECO:0000256" key="5">
    <source>
        <dbReference type="ARBA" id="ARBA00022989"/>
    </source>
</evidence>
<keyword evidence="5 9" id="KW-1133">Transmembrane helix</keyword>
<sequence>MQPLRTIMNYQYRFGHSFTEATTILYQEGKIGRYYDGLGAALVQGPISRFGDTAANAGILALLHSNSYLKNLPSPVQTIFVSLCAASFRIILTPIDTLKTTLQAQGPRGTALLRQRIKTNGIGSLWWGAIATAAATFVGNYPWFATYNWLSEFLPEPPKHPLLVWLLRLAFIGFIASVVSDSVSNSLRVVKTYRQVNDTKVSYVDAARLVILQDGISGLFGRGLKTRILCNGLQGLLFSILWNLFVDFVPAVAFVEDDPEKMVVMRRPLRPKLPAGLGVVRSIYGRPRTLPAPPIVLAASLLFCRVRKVRCDGSKPCCSTCRRLQIACSLSHPIEDAAGCVASGALDLPPKYRGSLACVQCRSRKIRCMSGDTARCAACTRHDRECSYETVRPLASIGADGARRGHGPRPVNQRQRLQPYRQERLRDETGGLPASASLITPSAEPADIGNGLSVVRSIDVLLAPRIEDDTVMTLVDQYFRCLHVLPAYSFLHEETVKRRCRENTIHPALQAALCAITALFFGLHTDRRDGWASASEQMVLDGTDRPSIFHLQALLLVIRYRAESGRFGRAFMFAGMAARLAVALRLNYEHPELGPVAQEVRRRTFWSLYLLEEVFCSGMREFELCRPETVYLQLPREDIDFTNESINTGFLRPGLGLEPSTVGPRGLFVKIAFVRRQITQFNRQIYCNELNLTELFASLEQIHSSLERLESRMRPQDAYPPTDPDTFQWSPQYAMLHMSYYQCHCDLHRSFLRGHPDTAGKGCIDQIEPQDASILGDRSLQNAYRVLRVLMDYDQHVEPCQPLDWDAAVCAYQATRFVLFGSTYNKSGEHSVESSSSIHLAVRKAETVMDILSRRFSFSVPVQPMKEDLARLVESYKALLNSSTSNSGSIYNAHHGLRAPSGVSKAAGARQCLAIHSLLLRSDFVDDSREAVTKPPAAGCEEAADKPGELDPAATIQYNLPSIDVEAASTTQGTAMNGQGSETSANFPSLFFPPLPTYLMGDTTSFELNLWPDFSETYDAADDNVAADGRIDERYMY</sequence>
<keyword evidence="7" id="KW-0539">Nucleus</keyword>
<keyword evidence="4" id="KW-0999">Mitochondrion inner membrane</keyword>
<evidence type="ECO:0000256" key="7">
    <source>
        <dbReference type="ARBA" id="ARBA00023242"/>
    </source>
</evidence>
<feature type="transmembrane region" description="Helical" evidence="9">
    <location>
        <begin position="124"/>
        <end position="143"/>
    </location>
</feature>
<evidence type="ECO:0000256" key="1">
    <source>
        <dbReference type="ARBA" id="ARBA00004141"/>
    </source>
</evidence>
<evidence type="ECO:0000256" key="9">
    <source>
        <dbReference type="SAM" id="Phobius"/>
    </source>
</evidence>
<dbReference type="InterPro" id="IPR018108">
    <property type="entry name" value="MCP_transmembrane"/>
</dbReference>
<dbReference type="GO" id="GO:0000981">
    <property type="term" value="F:DNA-binding transcription factor activity, RNA polymerase II-specific"/>
    <property type="evidence" value="ECO:0007669"/>
    <property type="project" value="InterPro"/>
</dbReference>
<dbReference type="GO" id="GO:0006351">
    <property type="term" value="P:DNA-templated transcription"/>
    <property type="evidence" value="ECO:0007669"/>
    <property type="project" value="InterPro"/>
</dbReference>
<evidence type="ECO:0000259" key="10">
    <source>
        <dbReference type="PROSITE" id="PS50048"/>
    </source>
</evidence>
<dbReference type="CDD" id="cd00067">
    <property type="entry name" value="GAL4"/>
    <property type="match status" value="2"/>
</dbReference>
<dbReference type="InterPro" id="IPR001138">
    <property type="entry name" value="Zn2Cys6_DnaBD"/>
</dbReference>
<dbReference type="PROSITE" id="PS50920">
    <property type="entry name" value="SOLCAR"/>
    <property type="match status" value="1"/>
</dbReference>
<dbReference type="PROSITE" id="PS00463">
    <property type="entry name" value="ZN2_CY6_FUNGAL_1"/>
    <property type="match status" value="1"/>
</dbReference>